<dbReference type="InterPro" id="IPR016300">
    <property type="entry name" value="ATPase_ArsA/GET3"/>
</dbReference>
<keyword evidence="5" id="KW-1185">Reference proteome</keyword>
<evidence type="ECO:0000313" key="6">
    <source>
        <dbReference type="Proteomes" id="UP000546252"/>
    </source>
</evidence>
<dbReference type="EMBL" id="JACJIH010000001">
    <property type="protein sequence ID" value="MBA8922160.1"/>
    <property type="molecule type" value="Genomic_DNA"/>
</dbReference>
<reference evidence="4 6" key="3">
    <citation type="submission" date="2020-08" db="EMBL/GenBank/DDBJ databases">
        <title>Sequencing the genomes of 1000 actinobacteria strains.</title>
        <authorList>
            <person name="Klenk H.-P."/>
        </authorList>
    </citation>
    <scope>NUCLEOTIDE SEQUENCE [LARGE SCALE GENOMIC DNA]</scope>
    <source>
        <strain evidence="4 6">DSM 19081</strain>
    </source>
</reference>
<evidence type="ECO:0000256" key="1">
    <source>
        <dbReference type="ARBA" id="ARBA00011040"/>
    </source>
</evidence>
<feature type="domain" description="ArsA/GET3 Anion-transporting ATPase-like" evidence="2">
    <location>
        <begin position="10"/>
        <end position="325"/>
    </location>
</feature>
<dbReference type="Gene3D" id="3.40.50.300">
    <property type="entry name" value="P-loop containing nucleotide triphosphate hydrolases"/>
    <property type="match status" value="1"/>
</dbReference>
<evidence type="ECO:0000313" key="4">
    <source>
        <dbReference type="EMBL" id="MBA8922160.1"/>
    </source>
</evidence>
<reference evidence="3" key="1">
    <citation type="submission" date="2015-12" db="EMBL/GenBank/DDBJ databases">
        <authorList>
            <person name="Shamseldin A."/>
            <person name="Moawad H."/>
            <person name="Abd El-Rahim W.M."/>
            <person name="Sadowsky M.J."/>
        </authorList>
    </citation>
    <scope>NUCLEOTIDE SEQUENCE [LARGE SCALE GENOMIC DNA]</scope>
    <source>
        <strain evidence="3">CD08_7</strain>
    </source>
</reference>
<dbReference type="GO" id="GO:0005524">
    <property type="term" value="F:ATP binding"/>
    <property type="evidence" value="ECO:0007669"/>
    <property type="project" value="InterPro"/>
</dbReference>
<dbReference type="AlphaFoldDB" id="A0A0W8II55"/>
<comment type="similarity">
    <text evidence="1">Belongs to the arsA ATPase family.</text>
</comment>
<organism evidence="3 5">
    <name type="scientific">Nesterenkonia jeotgali</name>
    <dbReference type="NCBI Taxonomy" id="317018"/>
    <lineage>
        <taxon>Bacteria</taxon>
        <taxon>Bacillati</taxon>
        <taxon>Actinomycetota</taxon>
        <taxon>Actinomycetes</taxon>
        <taxon>Micrococcales</taxon>
        <taxon>Micrococcaceae</taxon>
        <taxon>Nesterenkonia</taxon>
    </lineage>
</organism>
<sequence>MLLELIQRRRVLFLGGKGGVGKTATASAAALHQAASGRRVLLVSTDPAHNLGHLWDQRVGDEPVELYRNDTTGGVLRGVEIDPQRTIDEHLAEVGATLRDFMPEHLHPQVAAHLKLSAHSPGTHESAILERIAVLIEYGLDAHDLIVFDTAPSGHTARLMALPEIMSTWMSGLLTRRSKAERFGAAVRVLDGDDDPASNAPSNRDQRIRQVLTRRKARFEMLREVLSNPKTCSFVVVLTPERLPVLESVELCAQLRESGVDVGGLVVNRLTPRDAGEYLAQRREQEQRHLDSLSELLPGVAVDTLPMLSGDLVGPAAIQRLAHELR</sequence>
<protein>
    <submittedName>
        <fullName evidence="3">Arsenic-transporting ATPase</fullName>
    </submittedName>
    <submittedName>
        <fullName evidence="4">Arsenite-transporting ATPase</fullName>
    </submittedName>
</protein>
<proteinExistence type="inferred from homology"/>
<dbReference type="PANTHER" id="PTHR10803:SF3">
    <property type="entry name" value="ATPASE GET3"/>
    <property type="match status" value="1"/>
</dbReference>
<gene>
    <name evidence="3" type="ORF">AVL63_10810</name>
    <name evidence="4" type="ORF">HNR24_002093</name>
</gene>
<dbReference type="InterPro" id="IPR027417">
    <property type="entry name" value="P-loop_NTPase"/>
</dbReference>
<dbReference type="RefSeq" id="WP_058887844.1">
    <property type="nucleotide sequence ID" value="NZ_BAAAKT010000004.1"/>
</dbReference>
<evidence type="ECO:0000313" key="5">
    <source>
        <dbReference type="Proteomes" id="UP000054023"/>
    </source>
</evidence>
<name>A0A0W8II55_9MICC</name>
<dbReference type="OrthoDB" id="9780677at2"/>
<dbReference type="STRING" id="317018.AVL63_10810"/>
<dbReference type="Pfam" id="PF02374">
    <property type="entry name" value="ArsA_ATPase"/>
    <property type="match status" value="1"/>
</dbReference>
<comment type="caution">
    <text evidence="3">The sequence shown here is derived from an EMBL/GenBank/DDBJ whole genome shotgun (WGS) entry which is preliminary data.</text>
</comment>
<dbReference type="NCBIfam" id="TIGR00345">
    <property type="entry name" value="GET3_arsA_TRC40"/>
    <property type="match status" value="1"/>
</dbReference>
<dbReference type="SUPFAM" id="SSF52540">
    <property type="entry name" value="P-loop containing nucleoside triphosphate hydrolases"/>
    <property type="match status" value="1"/>
</dbReference>
<dbReference type="EMBL" id="LQBM01000002">
    <property type="protein sequence ID" value="KUG59609.1"/>
    <property type="molecule type" value="Genomic_DNA"/>
</dbReference>
<dbReference type="CDD" id="cd02035">
    <property type="entry name" value="ArsA"/>
    <property type="match status" value="1"/>
</dbReference>
<reference evidence="5" key="2">
    <citation type="submission" date="2015-12" db="EMBL/GenBank/DDBJ databases">
        <authorList>
            <person name="Nair G.R."/>
            <person name="Kaur G."/>
            <person name="Mayilraj S."/>
        </authorList>
    </citation>
    <scope>NUCLEOTIDE SEQUENCE [LARGE SCALE GENOMIC DNA]</scope>
    <source>
        <strain evidence="5">CD08_7</strain>
    </source>
</reference>
<dbReference type="InterPro" id="IPR025723">
    <property type="entry name" value="ArsA/GET3_ATPase-like"/>
</dbReference>
<evidence type="ECO:0000259" key="2">
    <source>
        <dbReference type="Pfam" id="PF02374"/>
    </source>
</evidence>
<evidence type="ECO:0000313" key="3">
    <source>
        <dbReference type="EMBL" id="KUG59609.1"/>
    </source>
</evidence>
<dbReference type="Proteomes" id="UP000546252">
    <property type="component" value="Unassembled WGS sequence"/>
</dbReference>
<dbReference type="Proteomes" id="UP000054023">
    <property type="component" value="Unassembled WGS sequence"/>
</dbReference>
<dbReference type="PANTHER" id="PTHR10803">
    <property type="entry name" value="ARSENICAL PUMP-DRIVING ATPASE ARSENITE-TRANSLOCATING ATPASE"/>
    <property type="match status" value="1"/>
</dbReference>
<dbReference type="GO" id="GO:0016887">
    <property type="term" value="F:ATP hydrolysis activity"/>
    <property type="evidence" value="ECO:0007669"/>
    <property type="project" value="InterPro"/>
</dbReference>
<accession>A0A0W8II55</accession>